<dbReference type="Pfam" id="PF00636">
    <property type="entry name" value="Ribonuclease_3"/>
    <property type="match status" value="1"/>
</dbReference>
<dbReference type="InterPro" id="IPR008226">
    <property type="entry name" value="Mini3_fam"/>
</dbReference>
<evidence type="ECO:0000256" key="5">
    <source>
        <dbReference type="HAMAP-Rule" id="MF_01468"/>
    </source>
</evidence>
<keyword evidence="3 5" id="KW-0255">Endonuclease</keyword>
<comment type="function">
    <text evidence="5">Involved in correct processing of both the 5' and 3' ends of 23S rRNA precursor. Processes 30S rRNA precursor transcript even in absence of ribonuclease 3 (Rnc); Rnc processes 30S rRNA into smaller rRNA precursors.</text>
</comment>
<comment type="cofactor">
    <cofactor evidence="5">
        <name>Mg(2+)</name>
        <dbReference type="ChEBI" id="CHEBI:18420"/>
    </cofactor>
</comment>
<keyword evidence="2 5" id="KW-0540">Nuclease</keyword>
<reference evidence="6 7" key="1">
    <citation type="submission" date="2017-01" db="EMBL/GenBank/DDBJ databases">
        <title>Complete Genome Sequence of Dolosigranulum pigrum isolated from a Patient with interstitial lung disease.</title>
        <authorList>
            <person name="Mukhopadhyay R."/>
            <person name="Joaquin J."/>
            <person name="Hogue R."/>
            <person name="Fitzgerald S."/>
            <person name="Jospin G."/>
            <person name="Eisen J.A."/>
            <person name="Chaturvedi V."/>
        </authorList>
    </citation>
    <scope>NUCLEOTIDE SEQUENCE [LARGE SCALE GENOMIC DNA]</scope>
    <source>
        <strain evidence="6 7">15S00348</strain>
    </source>
</reference>
<evidence type="ECO:0000256" key="2">
    <source>
        <dbReference type="ARBA" id="ARBA00022722"/>
    </source>
</evidence>
<accession>A0A1S8KPV3</accession>
<keyword evidence="5" id="KW-0690">Ribosome biogenesis</keyword>
<evidence type="ECO:0000256" key="1">
    <source>
        <dbReference type="ARBA" id="ARBA00022552"/>
    </source>
</evidence>
<comment type="caution">
    <text evidence="6">The sequence shown here is derived from an EMBL/GenBank/DDBJ whole genome shotgun (WGS) entry which is preliminary data.</text>
</comment>
<protein>
    <recommendedName>
        <fullName evidence="5">Mini-ribonuclease 3</fullName>
        <shortName evidence="5">Mini-3</shortName>
        <shortName evidence="5">Mini-RNase 3</shortName>
        <ecNumber evidence="5">3.1.26.-</ecNumber>
    </recommendedName>
    <alternativeName>
        <fullName evidence="5">Mini-RNase III</fullName>
        <shortName evidence="5">Mini-III</shortName>
    </alternativeName>
</protein>
<dbReference type="Gene3D" id="1.10.1520.10">
    <property type="entry name" value="Ribonuclease III domain"/>
    <property type="match status" value="1"/>
</dbReference>
<dbReference type="HAMAP" id="MF_01468">
    <property type="entry name" value="RNase_Mini_III"/>
    <property type="match status" value="1"/>
</dbReference>
<keyword evidence="5" id="KW-0963">Cytoplasm</keyword>
<comment type="similarity">
    <text evidence="5">Belongs to the MrnC RNase family.</text>
</comment>
<dbReference type="PANTHER" id="PTHR34276">
    <property type="entry name" value="MINI-RIBONUCLEASE 3"/>
    <property type="match status" value="1"/>
</dbReference>
<feature type="active site" evidence="5">
    <location>
        <position position="21"/>
    </location>
</feature>
<dbReference type="GO" id="GO:0004525">
    <property type="term" value="F:ribonuclease III activity"/>
    <property type="evidence" value="ECO:0007669"/>
    <property type="project" value="InterPro"/>
</dbReference>
<proteinExistence type="inferred from homology"/>
<dbReference type="EMBL" id="MUYF01000003">
    <property type="protein sequence ID" value="OOL81730.1"/>
    <property type="molecule type" value="Genomic_DNA"/>
</dbReference>
<keyword evidence="5" id="KW-0699">rRNA-binding</keyword>
<dbReference type="InterPro" id="IPR000999">
    <property type="entry name" value="RNase_III_dom"/>
</dbReference>
<organism evidence="6 7">
    <name type="scientific">Dolosigranulum pigrum</name>
    <dbReference type="NCBI Taxonomy" id="29394"/>
    <lineage>
        <taxon>Bacteria</taxon>
        <taxon>Bacillati</taxon>
        <taxon>Bacillota</taxon>
        <taxon>Bacilli</taxon>
        <taxon>Lactobacillales</taxon>
        <taxon>Carnobacteriaceae</taxon>
        <taxon>Dolosigranulum</taxon>
    </lineage>
</organism>
<dbReference type="Proteomes" id="UP000190409">
    <property type="component" value="Unassembled WGS sequence"/>
</dbReference>
<dbReference type="PIRSF" id="PIRSF005520">
    <property type="entry name" value="UCP005520"/>
    <property type="match status" value="1"/>
</dbReference>
<comment type="subcellular location">
    <subcellularLocation>
        <location evidence="5">Cytoplasm</location>
    </subcellularLocation>
</comment>
<gene>
    <name evidence="5" type="primary">mrnC</name>
    <name evidence="6" type="ORF">BWX42_08505</name>
</gene>
<keyword evidence="1 5" id="KW-0698">rRNA processing</keyword>
<dbReference type="InterPro" id="IPR036389">
    <property type="entry name" value="RNase_III_sf"/>
</dbReference>
<dbReference type="GO" id="GO:0006364">
    <property type="term" value="P:rRNA processing"/>
    <property type="evidence" value="ECO:0007669"/>
    <property type="project" value="UniProtKB-UniRule"/>
</dbReference>
<keyword evidence="4 5" id="KW-0378">Hydrolase</keyword>
<dbReference type="AlphaFoldDB" id="A0A1S8KPV3"/>
<dbReference type="SMART" id="SM00535">
    <property type="entry name" value="RIBOc"/>
    <property type="match status" value="1"/>
</dbReference>
<keyword evidence="5" id="KW-0460">Magnesium</keyword>
<dbReference type="GO" id="GO:0005737">
    <property type="term" value="C:cytoplasm"/>
    <property type="evidence" value="ECO:0007669"/>
    <property type="project" value="UniProtKB-SubCell"/>
</dbReference>
<comment type="subunit">
    <text evidence="5">Homodimer.</text>
</comment>
<evidence type="ECO:0000256" key="4">
    <source>
        <dbReference type="ARBA" id="ARBA00022801"/>
    </source>
</evidence>
<sequence length="137" mass="15970">MQMESKQAALLNGLALAYMGDGIYEVYVREHLLAAGDTKPNELHRKAKRYVSAENQADVMDWLLAEERLSADEEIYFKRGRNSKSKTKAKNASHRAYSYSTGFEAMIGWLYLTNQLDRLQELVRQCLMWIDEREMRE</sequence>
<dbReference type="PANTHER" id="PTHR34276:SF1">
    <property type="entry name" value="MINI-RIBONUCLEASE 3"/>
    <property type="match status" value="1"/>
</dbReference>
<name>A0A1S8KPV3_9LACT</name>
<dbReference type="SUPFAM" id="SSF69065">
    <property type="entry name" value="RNase III domain-like"/>
    <property type="match status" value="1"/>
</dbReference>
<keyword evidence="5" id="KW-0694">RNA-binding</keyword>
<dbReference type="OrthoDB" id="46571at2"/>
<dbReference type="GO" id="GO:0019843">
    <property type="term" value="F:rRNA binding"/>
    <property type="evidence" value="ECO:0007669"/>
    <property type="project" value="UniProtKB-UniRule"/>
</dbReference>
<evidence type="ECO:0000313" key="6">
    <source>
        <dbReference type="EMBL" id="OOL81730.1"/>
    </source>
</evidence>
<evidence type="ECO:0000256" key="3">
    <source>
        <dbReference type="ARBA" id="ARBA00022759"/>
    </source>
</evidence>
<dbReference type="EC" id="3.1.26.-" evidence="5"/>
<evidence type="ECO:0000313" key="7">
    <source>
        <dbReference type="Proteomes" id="UP000190409"/>
    </source>
</evidence>